<dbReference type="Pfam" id="PF05430">
    <property type="entry name" value="Methyltransf_30"/>
    <property type="match status" value="1"/>
</dbReference>
<dbReference type="InterPro" id="IPR029063">
    <property type="entry name" value="SAM-dependent_MTases_sf"/>
</dbReference>
<dbReference type="Gene3D" id="3.40.50.150">
    <property type="entry name" value="Vaccinia Virus protein VP39"/>
    <property type="match status" value="1"/>
</dbReference>
<name>A0ABW3TE33_9RHOB</name>
<comment type="caution">
    <text evidence="2">The sequence shown here is derived from an EMBL/GenBank/DDBJ whole genome shotgun (WGS) entry which is preliminary data.</text>
</comment>
<dbReference type="SUPFAM" id="SSF53335">
    <property type="entry name" value="S-adenosyl-L-methionine-dependent methyltransferases"/>
    <property type="match status" value="1"/>
</dbReference>
<dbReference type="PANTHER" id="PTHR39963">
    <property type="entry name" value="SLL0983 PROTEIN"/>
    <property type="match status" value="1"/>
</dbReference>
<gene>
    <name evidence="2" type="primary">mnmD</name>
    <name evidence="2" type="ORF">ACFQ3C_09960</name>
</gene>
<feature type="domain" description="MnmC-like methyltransferase" evidence="1">
    <location>
        <begin position="130"/>
        <end position="222"/>
    </location>
</feature>
<dbReference type="PANTHER" id="PTHR39963:SF1">
    <property type="entry name" value="MNMC-LIKE METHYLTRANSFERASE DOMAIN-CONTAINING PROTEIN"/>
    <property type="match status" value="1"/>
</dbReference>
<keyword evidence="3" id="KW-1185">Reference proteome</keyword>
<dbReference type="NCBIfam" id="NF033855">
    <property type="entry name" value="tRNA_MNMC2"/>
    <property type="match status" value="1"/>
</dbReference>
<evidence type="ECO:0000313" key="2">
    <source>
        <dbReference type="EMBL" id="MFD1194995.1"/>
    </source>
</evidence>
<sequence>MQDQSAQIAWRDGDLPVSTRFDDPYFSLQGGLAETAHVFLQGNGLPDRFCDGFHIAELGFGTGLNLLAVLHLWRETGQTGQLRFTTFEAYPMTAPDMLRAQAAFPAVSTIAAELAPFWRESPTGFILPDLHFTMIKGDARQTLLHWDGQADAWFLDGFSPAKNPEMWEDALLAEVGRHTAPDGTAATYTAAGFVRRGLAAAGFDVERCQGYGSKRHMTVARKAKA</sequence>
<dbReference type="RefSeq" id="WP_380791248.1">
    <property type="nucleotide sequence ID" value="NZ_JBHTKR010000004.1"/>
</dbReference>
<dbReference type="EMBL" id="JBHTKR010000004">
    <property type="protein sequence ID" value="MFD1194995.1"/>
    <property type="molecule type" value="Genomic_DNA"/>
</dbReference>
<evidence type="ECO:0000259" key="1">
    <source>
        <dbReference type="Pfam" id="PF05430"/>
    </source>
</evidence>
<proteinExistence type="predicted"/>
<dbReference type="InterPro" id="IPR047785">
    <property type="entry name" value="tRNA_MNMC2"/>
</dbReference>
<organism evidence="2 3">
    <name type="scientific">Seohaeicola saemankumensis</name>
    <dbReference type="NCBI Taxonomy" id="481181"/>
    <lineage>
        <taxon>Bacteria</taxon>
        <taxon>Pseudomonadati</taxon>
        <taxon>Pseudomonadota</taxon>
        <taxon>Alphaproteobacteria</taxon>
        <taxon>Rhodobacterales</taxon>
        <taxon>Roseobacteraceae</taxon>
        <taxon>Seohaeicola</taxon>
    </lineage>
</organism>
<accession>A0ABW3TE33</accession>
<protein>
    <submittedName>
        <fullName evidence="2">tRNA (5-methylaminomethyl-2-thiouridine)(34)-methyltransferase MnmD</fullName>
    </submittedName>
</protein>
<dbReference type="Proteomes" id="UP001597151">
    <property type="component" value="Unassembled WGS sequence"/>
</dbReference>
<reference evidence="3" key="1">
    <citation type="journal article" date="2019" name="Int. J. Syst. Evol. Microbiol.">
        <title>The Global Catalogue of Microorganisms (GCM) 10K type strain sequencing project: providing services to taxonomists for standard genome sequencing and annotation.</title>
        <authorList>
            <consortium name="The Broad Institute Genomics Platform"/>
            <consortium name="The Broad Institute Genome Sequencing Center for Infectious Disease"/>
            <person name="Wu L."/>
            <person name="Ma J."/>
        </authorList>
    </citation>
    <scope>NUCLEOTIDE SEQUENCE [LARGE SCALE GENOMIC DNA]</scope>
    <source>
        <strain evidence="3">CCUG 55328</strain>
    </source>
</reference>
<evidence type="ECO:0000313" key="3">
    <source>
        <dbReference type="Proteomes" id="UP001597151"/>
    </source>
</evidence>
<dbReference type="InterPro" id="IPR008471">
    <property type="entry name" value="MnmC-like_methylTransf"/>
</dbReference>